<keyword evidence="2" id="KW-1185">Reference proteome</keyword>
<name>A0AAE9WJI4_9SCHI</name>
<accession>A0AAE9WJI4</accession>
<dbReference type="AlphaFoldDB" id="A0AAE9WJI4"/>
<gene>
    <name evidence="1" type="ORF">SOMG_04180</name>
</gene>
<dbReference type="Proteomes" id="UP001212411">
    <property type="component" value="Chromosome 3"/>
</dbReference>
<protein>
    <submittedName>
        <fullName evidence="1">Uncharacterized protein</fullName>
    </submittedName>
</protein>
<dbReference type="EMBL" id="CP115613">
    <property type="protein sequence ID" value="WBW75158.1"/>
    <property type="molecule type" value="Genomic_DNA"/>
</dbReference>
<evidence type="ECO:0000313" key="1">
    <source>
        <dbReference type="EMBL" id="WBW75158.1"/>
    </source>
</evidence>
<sequence>MPYTQTKAGYDQQDKLNRIHNGKFKIKFILPFFVRVRSVSCNQNTVVILFGADLLQNNF</sequence>
<dbReference type="KEGG" id="som:SOMG_04180"/>
<evidence type="ECO:0000313" key="2">
    <source>
        <dbReference type="Proteomes" id="UP001212411"/>
    </source>
</evidence>
<dbReference type="RefSeq" id="XP_056039401.1">
    <property type="nucleotide sequence ID" value="XM_056182967.1"/>
</dbReference>
<dbReference type="GeneID" id="80877656"/>
<organism evidence="1 2">
    <name type="scientific">Schizosaccharomyces osmophilus</name>
    <dbReference type="NCBI Taxonomy" id="2545709"/>
    <lineage>
        <taxon>Eukaryota</taxon>
        <taxon>Fungi</taxon>
        <taxon>Dikarya</taxon>
        <taxon>Ascomycota</taxon>
        <taxon>Taphrinomycotina</taxon>
        <taxon>Schizosaccharomycetes</taxon>
        <taxon>Schizosaccharomycetales</taxon>
        <taxon>Schizosaccharomycetaceae</taxon>
        <taxon>Schizosaccharomyces</taxon>
    </lineage>
</organism>
<proteinExistence type="predicted"/>
<reference evidence="1 2" key="1">
    <citation type="journal article" date="2023" name="G3 (Bethesda)">
        <title>A high-quality reference genome for the fission yeast Schizosaccharomyces osmophilus.</title>
        <authorList>
            <person name="Jia G.S."/>
            <person name="Zhang W.C."/>
            <person name="Liang Y."/>
            <person name="Liu X.H."/>
            <person name="Rhind N."/>
            <person name="Pidoux A."/>
            <person name="Brysch-Herzberg M."/>
            <person name="Du L.L."/>
        </authorList>
    </citation>
    <scope>NUCLEOTIDE SEQUENCE [LARGE SCALE GENOMIC DNA]</scope>
    <source>
        <strain evidence="1 2">CBS 15793</strain>
    </source>
</reference>